<comment type="caution">
    <text evidence="21">The sequence shown here is derived from an EMBL/GenBank/DDBJ whole genome shotgun (WGS) entry which is preliminary data.</text>
</comment>
<comment type="similarity">
    <text evidence="3 18">Belongs to the FAD-dependent oxidoreductase 2 family. FRD/SDH subfamily.</text>
</comment>
<dbReference type="Proteomes" id="UP001172756">
    <property type="component" value="Unassembled WGS sequence"/>
</dbReference>
<dbReference type="EC" id="1.3.5.1" evidence="4 18"/>
<evidence type="ECO:0000259" key="20">
    <source>
        <dbReference type="Pfam" id="PF02910"/>
    </source>
</evidence>
<dbReference type="SUPFAM" id="SSF51905">
    <property type="entry name" value="FAD/NAD(P)-binding domain"/>
    <property type="match status" value="1"/>
</dbReference>
<comment type="pathway">
    <text evidence="2 18">Carbohydrate metabolism; tricarboxylic acid cycle; fumarate from succinate (bacterial route): step 1/1.</text>
</comment>
<feature type="binding site" evidence="16">
    <location>
        <position position="227"/>
    </location>
    <ligand>
        <name>FAD</name>
        <dbReference type="ChEBI" id="CHEBI:57692"/>
    </ligand>
</feature>
<dbReference type="GO" id="GO:0009061">
    <property type="term" value="P:anaerobic respiration"/>
    <property type="evidence" value="ECO:0007669"/>
    <property type="project" value="TreeGrafter"/>
</dbReference>
<feature type="binding site" evidence="16">
    <location>
        <begin position="405"/>
        <end position="406"/>
    </location>
    <ligand>
        <name>FAD</name>
        <dbReference type="ChEBI" id="CHEBI:57692"/>
    </ligand>
</feature>
<evidence type="ECO:0000256" key="1">
    <source>
        <dbReference type="ARBA" id="ARBA00004170"/>
    </source>
</evidence>
<dbReference type="SUPFAM" id="SSF46977">
    <property type="entry name" value="Succinate dehydrogenase/fumarate reductase flavoprotein C-terminal domain"/>
    <property type="match status" value="1"/>
</dbReference>
<evidence type="ECO:0000313" key="22">
    <source>
        <dbReference type="Proteomes" id="UP001172756"/>
    </source>
</evidence>
<keyword evidence="8 16" id="KW-0274">FAD</keyword>
<evidence type="ECO:0000256" key="11">
    <source>
        <dbReference type="ARBA" id="ARBA00023136"/>
    </source>
</evidence>
<evidence type="ECO:0000256" key="6">
    <source>
        <dbReference type="ARBA" id="ARBA00022448"/>
    </source>
</evidence>
<protein>
    <recommendedName>
        <fullName evidence="5 13">Succinate dehydrogenase flavoprotein subunit</fullName>
        <ecNumber evidence="4 18">1.3.5.1</ecNumber>
    </recommendedName>
</protein>
<keyword evidence="11 18" id="KW-0472">Membrane</keyword>
<evidence type="ECO:0000256" key="16">
    <source>
        <dbReference type="PIRSR" id="PIRSR611281-3"/>
    </source>
</evidence>
<dbReference type="PRINTS" id="PR00411">
    <property type="entry name" value="PNDRDTASEI"/>
</dbReference>
<feature type="modified residue" description="Tele-8alpha-FAD histidine" evidence="17">
    <location>
        <position position="42"/>
    </location>
</feature>
<dbReference type="GO" id="GO:0033765">
    <property type="term" value="F:steroid dehydrogenase activity, acting on the CH-CH group of donors"/>
    <property type="evidence" value="ECO:0007669"/>
    <property type="project" value="UniProtKB-ARBA"/>
</dbReference>
<dbReference type="EMBL" id="JAUHQB010000003">
    <property type="protein sequence ID" value="MDN4482961.1"/>
    <property type="molecule type" value="Genomic_DNA"/>
</dbReference>
<sequence length="589" mass="63886">MTHHEYDVVIVGAGGAGMRAALESSQRARTAVLTKLYPTRSHTGAAQGGMAAALANVEDDSAEWHVFDTIKGGDYLVDQDAAEILCNEAIDAVLDLEKMGLPFNRTPEGKVDQRRFGGHTRNHGEAAVRRACYSADRTGHMILQTLYQQCIKQEVEFFNEYYVLDLILDGDPQAAAPGEEVAVAGVVALELSTGEIHTFNAKAVIFATGGAGKVFKTTSNAHTLTGDGMGIALNAGLPLEDMEFFQFHPTGLAGLGILLSEAARGEGGILRNSEGERFMERYAPTIKDLAPRDMVARAMANEVREGRGAGPHQDYVLLDLTHLEPAHIDEKLPDITEFARTYLGVEPYTEPVPVYPTAHYAMGGIPTTVQGEVLRNNTDVVKGLYAAGECACVSVHGANRLGTNSLLDINVFGRRAGIAAAEYASGVDAAPAFPEDGDARIRALVDGLLATVGGTGTERVSEIRKALQETMDRNVQVFRDADSLAEATRVVAELKERFTDVAIHDRGKRFNTDLLEAIELGFLLEIAEVVVAGALAREESRGGHYREDFPTRDDERFLHHTMAYATGEGVRLDTKPVVITRYQPMERKY</sequence>
<dbReference type="InterPro" id="IPR027477">
    <property type="entry name" value="Succ_DH/fumarate_Rdtase_cat_sf"/>
</dbReference>
<keyword evidence="6 18" id="KW-0813">Transport</keyword>
<dbReference type="RefSeq" id="WP_301159943.1">
    <property type="nucleotide sequence ID" value="NZ_JAUHQB010000003.1"/>
</dbReference>
<dbReference type="GO" id="GO:0006099">
    <property type="term" value="P:tricarboxylic acid cycle"/>
    <property type="evidence" value="ECO:0007669"/>
    <property type="project" value="UniProtKB-UniRule"/>
</dbReference>
<dbReference type="InterPro" id="IPR011281">
    <property type="entry name" value="Succ_DH_flav_su_fwd"/>
</dbReference>
<dbReference type="SUPFAM" id="SSF56425">
    <property type="entry name" value="Succinate dehydrogenase/fumarate reductase flavoprotein, catalytic domain"/>
    <property type="match status" value="1"/>
</dbReference>
<name>A0AB35MGR6_9MICO</name>
<dbReference type="InterPro" id="IPR003953">
    <property type="entry name" value="FAD-dep_OxRdtase_2_FAD-bd"/>
</dbReference>
<dbReference type="GO" id="GO:0050660">
    <property type="term" value="F:flavin adenine dinucleotide binding"/>
    <property type="evidence" value="ECO:0007669"/>
    <property type="project" value="UniProtKB-UniRule"/>
</dbReference>
<feature type="binding site" evidence="16">
    <location>
        <position position="389"/>
    </location>
    <ligand>
        <name>FAD</name>
        <dbReference type="ChEBI" id="CHEBI:57692"/>
    </ligand>
</feature>
<dbReference type="NCBIfam" id="TIGR01812">
    <property type="entry name" value="sdhA_frdA_Gneg"/>
    <property type="match status" value="1"/>
</dbReference>
<dbReference type="InterPro" id="IPR014006">
    <property type="entry name" value="Succ_Dhase_FrdA_Gneg"/>
</dbReference>
<dbReference type="GO" id="GO:0008177">
    <property type="term" value="F:succinate dehydrogenase (quinone) activity"/>
    <property type="evidence" value="ECO:0007669"/>
    <property type="project" value="UniProtKB-EC"/>
</dbReference>
<evidence type="ECO:0000256" key="10">
    <source>
        <dbReference type="ARBA" id="ARBA00023002"/>
    </source>
</evidence>
<feature type="binding site" evidence="16">
    <location>
        <begin position="34"/>
        <end position="49"/>
    </location>
    <ligand>
        <name>FAD</name>
        <dbReference type="ChEBI" id="CHEBI:57692"/>
    </ligand>
</feature>
<evidence type="ECO:0000259" key="19">
    <source>
        <dbReference type="Pfam" id="PF00890"/>
    </source>
</evidence>
<feature type="binding site" evidence="15">
    <location>
        <position position="400"/>
    </location>
    <ligand>
        <name>substrate</name>
    </ligand>
</feature>
<dbReference type="Gene3D" id="4.10.80.40">
    <property type="entry name" value="succinate dehydrogenase protein domain"/>
    <property type="match status" value="1"/>
</dbReference>
<organism evidence="21 22">
    <name type="scientific">Demequina lignilytica</name>
    <dbReference type="NCBI Taxonomy" id="3051663"/>
    <lineage>
        <taxon>Bacteria</taxon>
        <taxon>Bacillati</taxon>
        <taxon>Actinomycetota</taxon>
        <taxon>Actinomycetes</taxon>
        <taxon>Micrococcales</taxon>
        <taxon>Demequinaceae</taxon>
        <taxon>Demequina</taxon>
    </lineage>
</organism>
<dbReference type="Gene3D" id="1.20.58.100">
    <property type="entry name" value="Fumarate reductase/succinate dehydrogenase flavoprotein-like, C-terminal domain"/>
    <property type="match status" value="1"/>
</dbReference>
<dbReference type="GO" id="GO:0005886">
    <property type="term" value="C:plasma membrane"/>
    <property type="evidence" value="ECO:0007669"/>
    <property type="project" value="TreeGrafter"/>
</dbReference>
<evidence type="ECO:0000256" key="3">
    <source>
        <dbReference type="ARBA" id="ARBA00008040"/>
    </source>
</evidence>
<gene>
    <name evidence="21" type="primary">sdhA</name>
    <name evidence="21" type="ORF">QQ002_05330</name>
</gene>
<evidence type="ECO:0000256" key="12">
    <source>
        <dbReference type="ARBA" id="ARBA00049220"/>
    </source>
</evidence>
<evidence type="ECO:0000256" key="2">
    <source>
        <dbReference type="ARBA" id="ARBA00004894"/>
    </source>
</evidence>
<dbReference type="PANTHER" id="PTHR11632:SF51">
    <property type="entry name" value="SUCCINATE DEHYDROGENASE [UBIQUINONE] FLAVOPROTEIN SUBUNIT, MITOCHONDRIAL"/>
    <property type="match status" value="1"/>
</dbReference>
<evidence type="ECO:0000313" key="21">
    <source>
        <dbReference type="EMBL" id="MDN4482961.1"/>
    </source>
</evidence>
<dbReference type="FunFam" id="1.20.58.100:FF:000001">
    <property type="entry name" value="Succinate dehydrogenase flavoprotein subunit (SdhA)"/>
    <property type="match status" value="1"/>
</dbReference>
<dbReference type="PROSITE" id="PS00504">
    <property type="entry name" value="FRD_SDH_FAD_BINDING"/>
    <property type="match status" value="1"/>
</dbReference>
<dbReference type="Pfam" id="PF00890">
    <property type="entry name" value="FAD_binding_2"/>
    <property type="match status" value="1"/>
</dbReference>
<evidence type="ECO:0000256" key="4">
    <source>
        <dbReference type="ARBA" id="ARBA00012792"/>
    </source>
</evidence>
<keyword evidence="18" id="KW-0816">Tricarboxylic acid cycle</keyword>
<evidence type="ECO:0000256" key="14">
    <source>
        <dbReference type="PIRSR" id="PIRSR000171-1"/>
    </source>
</evidence>
<comment type="subcellular location">
    <subcellularLocation>
        <location evidence="1">Membrane</location>
        <topology evidence="1">Peripheral membrane protein</topology>
    </subcellularLocation>
</comment>
<dbReference type="GO" id="GO:0022900">
    <property type="term" value="P:electron transport chain"/>
    <property type="evidence" value="ECO:0007669"/>
    <property type="project" value="UniProtKB-UniRule"/>
</dbReference>
<dbReference type="PANTHER" id="PTHR11632">
    <property type="entry name" value="SUCCINATE DEHYDROGENASE 2 FLAVOPROTEIN SUBUNIT"/>
    <property type="match status" value="1"/>
</dbReference>
<evidence type="ECO:0000256" key="5">
    <source>
        <dbReference type="ARBA" id="ARBA00019965"/>
    </source>
</evidence>
<feature type="binding site" evidence="15">
    <location>
        <position position="260"/>
    </location>
    <ligand>
        <name>substrate</name>
    </ligand>
</feature>
<dbReference type="InterPro" id="IPR015939">
    <property type="entry name" value="Fum_Rdtase/Succ_DH_flav-like_C"/>
</dbReference>
<reference evidence="21 22" key="1">
    <citation type="submission" date="2023-06" db="EMBL/GenBank/DDBJ databases">
        <title>SYSU T0a273.</title>
        <authorList>
            <person name="Gao L."/>
            <person name="Fang B.-Z."/>
            <person name="Li W.-J."/>
        </authorList>
    </citation>
    <scope>NUCLEOTIDE SEQUENCE [LARGE SCALE GENOMIC DNA]</scope>
    <source>
        <strain evidence="21 22">SYSU T0a273</strain>
    </source>
</reference>
<evidence type="ECO:0000256" key="8">
    <source>
        <dbReference type="ARBA" id="ARBA00022827"/>
    </source>
</evidence>
<accession>A0AB35MGR6</accession>
<dbReference type="Pfam" id="PF02910">
    <property type="entry name" value="Succ_DH_flav_C"/>
    <property type="match status" value="1"/>
</dbReference>
<keyword evidence="9 18" id="KW-0249">Electron transport</keyword>
<evidence type="ECO:0000256" key="15">
    <source>
        <dbReference type="PIRSR" id="PIRSR611281-2"/>
    </source>
</evidence>
<dbReference type="FunFam" id="3.50.50.60:FF:000016">
    <property type="entry name" value="Succinate dehydrogenase flavoprotein subunit"/>
    <property type="match status" value="1"/>
</dbReference>
<dbReference type="Gene3D" id="3.50.50.60">
    <property type="entry name" value="FAD/NAD(P)-binding domain"/>
    <property type="match status" value="1"/>
</dbReference>
<evidence type="ECO:0000256" key="13">
    <source>
        <dbReference type="NCBIfam" id="TIGR01816"/>
    </source>
</evidence>
<dbReference type="FunFam" id="3.90.700.10:FF:000001">
    <property type="entry name" value="Mitochondrial succinate dehydrogenase flavoprotein subunit"/>
    <property type="match status" value="1"/>
</dbReference>
<evidence type="ECO:0000256" key="9">
    <source>
        <dbReference type="ARBA" id="ARBA00022982"/>
    </source>
</evidence>
<feature type="binding site" evidence="16">
    <location>
        <begin position="12"/>
        <end position="17"/>
    </location>
    <ligand>
        <name>FAD</name>
        <dbReference type="ChEBI" id="CHEBI:57692"/>
    </ligand>
</feature>
<feature type="active site" description="Proton acceptor" evidence="14">
    <location>
        <position position="292"/>
    </location>
</feature>
<evidence type="ECO:0000256" key="18">
    <source>
        <dbReference type="RuleBase" id="RU362051"/>
    </source>
</evidence>
<comment type="catalytic activity">
    <reaction evidence="12 18">
        <text>a quinone + succinate = fumarate + a quinol</text>
        <dbReference type="Rhea" id="RHEA:40523"/>
        <dbReference type="ChEBI" id="CHEBI:24646"/>
        <dbReference type="ChEBI" id="CHEBI:29806"/>
        <dbReference type="ChEBI" id="CHEBI:30031"/>
        <dbReference type="ChEBI" id="CHEBI:132124"/>
        <dbReference type="EC" id="1.3.5.1"/>
    </reaction>
</comment>
<feature type="binding site" evidence="15">
    <location>
        <position position="248"/>
    </location>
    <ligand>
        <name>substrate</name>
    </ligand>
</feature>
<dbReference type="InterPro" id="IPR030664">
    <property type="entry name" value="SdhA/FrdA/AprA"/>
</dbReference>
<dbReference type="InterPro" id="IPR003952">
    <property type="entry name" value="FRD_SDH_FAD_BS"/>
</dbReference>
<feature type="domain" description="Fumarate reductase/succinate dehydrogenase flavoprotein-like C-terminal" evidence="20">
    <location>
        <begin position="464"/>
        <end position="589"/>
    </location>
</feature>
<dbReference type="AlphaFoldDB" id="A0AB35MGR6"/>
<proteinExistence type="inferred from homology"/>
<dbReference type="InterPro" id="IPR036188">
    <property type="entry name" value="FAD/NAD-bd_sf"/>
</dbReference>
<dbReference type="GO" id="GO:0009055">
    <property type="term" value="F:electron transfer activity"/>
    <property type="evidence" value="ECO:0007669"/>
    <property type="project" value="TreeGrafter"/>
</dbReference>
<feature type="domain" description="FAD-dependent oxidoreductase 2 FAD-binding" evidence="19">
    <location>
        <begin position="7"/>
        <end position="406"/>
    </location>
</feature>
<dbReference type="PIRSF" id="PIRSF000171">
    <property type="entry name" value="SDHA_APRA_LASPO"/>
    <property type="match status" value="1"/>
</dbReference>
<dbReference type="NCBIfam" id="TIGR01816">
    <property type="entry name" value="sdhA_forward"/>
    <property type="match status" value="1"/>
</dbReference>
<evidence type="ECO:0000256" key="7">
    <source>
        <dbReference type="ARBA" id="ARBA00022630"/>
    </source>
</evidence>
<evidence type="ECO:0000256" key="17">
    <source>
        <dbReference type="PIRSR" id="PIRSR611281-4"/>
    </source>
</evidence>
<keyword evidence="7 16" id="KW-0285">Flavoprotein</keyword>
<dbReference type="InterPro" id="IPR037099">
    <property type="entry name" value="Fum_R/Succ_DH_flav-like_C_sf"/>
</dbReference>
<comment type="cofactor">
    <cofactor evidence="16">
        <name>FAD</name>
        <dbReference type="ChEBI" id="CHEBI:57692"/>
    </cofactor>
    <text evidence="16">Flavinylated by SdhE, about 5% flavinylation occurs in the absence of SdhE.</text>
</comment>
<dbReference type="Gene3D" id="3.90.700.10">
    <property type="entry name" value="Succinate dehydrogenase/fumarate reductase flavoprotein, catalytic domain"/>
    <property type="match status" value="1"/>
</dbReference>
<keyword evidence="10 18" id="KW-0560">Oxidoreductase</keyword>
<feature type="binding site" evidence="15">
    <location>
        <position position="359"/>
    </location>
    <ligand>
        <name>substrate</name>
    </ligand>
</feature>